<protein>
    <submittedName>
        <fullName evidence="1">Uncharacterized protein</fullName>
    </submittedName>
</protein>
<dbReference type="Proteomes" id="UP000515465">
    <property type="component" value="Chromosome"/>
</dbReference>
<gene>
    <name evidence="1" type="ORF">HB778_15635</name>
</gene>
<dbReference type="AlphaFoldDB" id="A0A7G6STN9"/>
<sequence length="159" mass="16495">MKLSDYEIDSATGRAVAKLATGMRLASAELSSDDIKTLFSSPVEVIAAPGSGKALVPTEMAVLYRFGTTAFSTETDGDLSSGYFHAGGSVDTALMAFDMLGEAASAYGYGLNFGQRPVADIANKGLMFGVANLDPMDGDGTAVLTVIYRVVDVATGQFL</sequence>
<dbReference type="RefSeq" id="WP_183464649.1">
    <property type="nucleotide sequence ID" value="NZ_CP050296.1"/>
</dbReference>
<proteinExistence type="predicted"/>
<dbReference type="EMBL" id="CP050296">
    <property type="protein sequence ID" value="QND57871.1"/>
    <property type="molecule type" value="Genomic_DNA"/>
</dbReference>
<accession>A0A7G6STN9</accession>
<reference evidence="2" key="1">
    <citation type="journal article" date="2020" name="Mol. Plant Microbe">
        <title>Rhizobial microsymbionts of the narrowly endemic Oxytropis species growing in Kamchatka are characterized by significant genetic diversity and possess a set of genes that are associated with T3SS and T6SS secretion systems and can affect the development of symbiosis.</title>
        <authorList>
            <person name="Safronova V."/>
            <person name="Guro P."/>
            <person name="Sazanova A."/>
            <person name="Kuznetsova I."/>
            <person name="Belimov A."/>
            <person name="Yakubov V."/>
            <person name="Chirak E."/>
            <person name="Afonin A."/>
            <person name="Gogolev Y."/>
            <person name="Andronov E."/>
            <person name="Tikhonovich I."/>
        </authorList>
    </citation>
    <scope>NUCLEOTIDE SEQUENCE [LARGE SCALE GENOMIC DNA]</scope>
    <source>
        <strain evidence="2">583</strain>
    </source>
</reference>
<organism evidence="1 2">
    <name type="scientific">Mesorhizobium huakuii</name>
    <dbReference type="NCBI Taxonomy" id="28104"/>
    <lineage>
        <taxon>Bacteria</taxon>
        <taxon>Pseudomonadati</taxon>
        <taxon>Pseudomonadota</taxon>
        <taxon>Alphaproteobacteria</taxon>
        <taxon>Hyphomicrobiales</taxon>
        <taxon>Phyllobacteriaceae</taxon>
        <taxon>Mesorhizobium</taxon>
    </lineage>
</organism>
<evidence type="ECO:0000313" key="1">
    <source>
        <dbReference type="EMBL" id="QND57871.1"/>
    </source>
</evidence>
<name>A0A7G6STN9_9HYPH</name>
<evidence type="ECO:0000313" key="2">
    <source>
        <dbReference type="Proteomes" id="UP000515465"/>
    </source>
</evidence>